<dbReference type="GO" id="GO:0005634">
    <property type="term" value="C:nucleus"/>
    <property type="evidence" value="ECO:0007669"/>
    <property type="project" value="UniProtKB-SubCell"/>
</dbReference>
<feature type="compositionally biased region" description="Polar residues" evidence="10">
    <location>
        <begin position="210"/>
        <end position="221"/>
    </location>
</feature>
<feature type="binding site" evidence="8">
    <location>
        <position position="498"/>
    </location>
    <ligand>
        <name>Zn(2+)</name>
        <dbReference type="ChEBI" id="CHEBI:29105"/>
        <label>2</label>
    </ligand>
</feature>
<feature type="domain" description="PHD-type" evidence="11">
    <location>
        <begin position="477"/>
        <end position="526"/>
    </location>
</feature>
<name>A0AAD7VVS1_9ASCO</name>
<dbReference type="AlphaFoldDB" id="A0AAD7VVS1"/>
<dbReference type="GO" id="GO:0006355">
    <property type="term" value="P:regulation of DNA-templated transcription"/>
    <property type="evidence" value="ECO:0007669"/>
    <property type="project" value="TreeGrafter"/>
</dbReference>
<feature type="region of interest" description="Disordered" evidence="10">
    <location>
        <begin position="381"/>
        <end position="417"/>
    </location>
</feature>
<accession>A0AAD7VVS1</accession>
<dbReference type="SMART" id="SM01408">
    <property type="entry name" value="ING"/>
    <property type="match status" value="1"/>
</dbReference>
<dbReference type="InterPro" id="IPR024610">
    <property type="entry name" value="ING_N_histone-binding"/>
</dbReference>
<dbReference type="PANTHER" id="PTHR10333:SF94">
    <property type="entry name" value="FINGER DOMAIN PROTEIN, PUTATIVE (AFU_ORTHOLOGUE AFUA_3G11940)-RELATED"/>
    <property type="match status" value="1"/>
</dbReference>
<dbReference type="GeneID" id="80886662"/>
<feature type="binding site" evidence="8">
    <location>
        <position position="523"/>
    </location>
    <ligand>
        <name>Zn(2+)</name>
        <dbReference type="ChEBI" id="CHEBI:29105"/>
        <label>2</label>
    </ligand>
</feature>
<dbReference type="InterPro" id="IPR019786">
    <property type="entry name" value="Zinc_finger_PHD-type_CS"/>
</dbReference>
<feature type="binding site" evidence="8">
    <location>
        <position position="507"/>
    </location>
    <ligand>
        <name>Zn(2+)</name>
        <dbReference type="ChEBI" id="CHEBI:29105"/>
        <label>1</label>
    </ligand>
</feature>
<feature type="binding site" evidence="8">
    <location>
        <position position="520"/>
    </location>
    <ligand>
        <name>Zn(2+)</name>
        <dbReference type="ChEBI" id="CHEBI:29105"/>
        <label>2</label>
    </ligand>
</feature>
<feature type="region of interest" description="Disordered" evidence="10">
    <location>
        <begin position="210"/>
        <end position="348"/>
    </location>
</feature>
<feature type="binding site" evidence="8">
    <location>
        <position position="504"/>
    </location>
    <ligand>
        <name>Zn(2+)</name>
        <dbReference type="ChEBI" id="CHEBI:29105"/>
        <label>1</label>
    </ligand>
</feature>
<feature type="site" description="Histone H3K4me3 binding" evidence="7">
    <location>
        <position position="479"/>
    </location>
</feature>
<evidence type="ECO:0000313" key="12">
    <source>
        <dbReference type="EMBL" id="KAJ8103808.1"/>
    </source>
</evidence>
<dbReference type="GO" id="GO:0000123">
    <property type="term" value="C:histone acetyltransferase complex"/>
    <property type="evidence" value="ECO:0007669"/>
    <property type="project" value="TreeGrafter"/>
</dbReference>
<organism evidence="12 13">
    <name type="scientific">Lipomyces tetrasporus</name>
    <dbReference type="NCBI Taxonomy" id="54092"/>
    <lineage>
        <taxon>Eukaryota</taxon>
        <taxon>Fungi</taxon>
        <taxon>Dikarya</taxon>
        <taxon>Ascomycota</taxon>
        <taxon>Saccharomycotina</taxon>
        <taxon>Lipomycetes</taxon>
        <taxon>Lipomycetales</taxon>
        <taxon>Lipomycetaceae</taxon>
        <taxon>Lipomyces</taxon>
    </lineage>
</organism>
<evidence type="ECO:0000256" key="4">
    <source>
        <dbReference type="ARBA" id="ARBA00022771"/>
    </source>
</evidence>
<evidence type="ECO:0000256" key="8">
    <source>
        <dbReference type="PIRSR" id="PIRSR628651-51"/>
    </source>
</evidence>
<evidence type="ECO:0000259" key="11">
    <source>
        <dbReference type="PROSITE" id="PS50016"/>
    </source>
</evidence>
<feature type="binding site" evidence="8">
    <location>
        <position position="480"/>
    </location>
    <ligand>
        <name>Zn(2+)</name>
        <dbReference type="ChEBI" id="CHEBI:29105"/>
        <label>1</label>
    </ligand>
</feature>
<evidence type="ECO:0000313" key="13">
    <source>
        <dbReference type="Proteomes" id="UP001217417"/>
    </source>
</evidence>
<dbReference type="SUPFAM" id="SSF57903">
    <property type="entry name" value="FYVE/PHD zinc finger"/>
    <property type="match status" value="1"/>
</dbReference>
<feature type="site" description="Histone H3K4me3 binding" evidence="7">
    <location>
        <position position="494"/>
    </location>
</feature>
<dbReference type="CDD" id="cd15505">
    <property type="entry name" value="PHD_ING"/>
    <property type="match status" value="1"/>
</dbReference>
<feature type="compositionally biased region" description="Polar residues" evidence="10">
    <location>
        <begin position="290"/>
        <end position="304"/>
    </location>
</feature>
<dbReference type="SMART" id="SM00249">
    <property type="entry name" value="PHD"/>
    <property type="match status" value="1"/>
</dbReference>
<feature type="binding site" evidence="8">
    <location>
        <position position="482"/>
    </location>
    <ligand>
        <name>Zn(2+)</name>
        <dbReference type="ChEBI" id="CHEBI:29105"/>
        <label>1</label>
    </ligand>
</feature>
<feature type="region of interest" description="Disordered" evidence="10">
    <location>
        <begin position="445"/>
        <end position="470"/>
    </location>
</feature>
<feature type="compositionally biased region" description="Basic and acidic residues" evidence="10">
    <location>
        <begin position="445"/>
        <end position="454"/>
    </location>
</feature>
<keyword evidence="3 8" id="KW-0479">Metal-binding</keyword>
<evidence type="ECO:0000256" key="5">
    <source>
        <dbReference type="ARBA" id="ARBA00022833"/>
    </source>
</evidence>
<evidence type="ECO:0000256" key="6">
    <source>
        <dbReference type="ARBA" id="ARBA00023242"/>
    </source>
</evidence>
<dbReference type="InterPro" id="IPR019787">
    <property type="entry name" value="Znf_PHD-finger"/>
</dbReference>
<dbReference type="Gene3D" id="3.30.40.10">
    <property type="entry name" value="Zinc/RING finger domain, C3HC4 (zinc finger)"/>
    <property type="match status" value="1"/>
</dbReference>
<dbReference type="GO" id="GO:0008270">
    <property type="term" value="F:zinc ion binding"/>
    <property type="evidence" value="ECO:0007669"/>
    <property type="project" value="UniProtKB-KW"/>
</dbReference>
<comment type="similarity">
    <text evidence="2">Belongs to the ING family.</text>
</comment>
<dbReference type="PANTHER" id="PTHR10333">
    <property type="entry name" value="INHIBITOR OF GROWTH PROTEIN"/>
    <property type="match status" value="1"/>
</dbReference>
<keyword evidence="6" id="KW-0539">Nucleus</keyword>
<evidence type="ECO:0000256" key="10">
    <source>
        <dbReference type="SAM" id="MobiDB-lite"/>
    </source>
</evidence>
<feature type="site" description="Histone H3K4me3 binding" evidence="7">
    <location>
        <position position="490"/>
    </location>
</feature>
<keyword evidence="5 8" id="KW-0862">Zinc</keyword>
<dbReference type="InterPro" id="IPR011011">
    <property type="entry name" value="Znf_FYVE_PHD"/>
</dbReference>
<reference evidence="12" key="1">
    <citation type="submission" date="2023-03" db="EMBL/GenBank/DDBJ databases">
        <title>Near-Complete genome sequence of Lipomyces tetrasporous NRRL Y-64009, an oleaginous yeast capable of growing on lignocellulosic hydrolysates.</title>
        <authorList>
            <consortium name="Lawrence Berkeley National Laboratory"/>
            <person name="Jagtap S.S."/>
            <person name="Liu J.-J."/>
            <person name="Walukiewicz H.E."/>
            <person name="Pangilinan J."/>
            <person name="Lipzen A."/>
            <person name="Ahrendt S."/>
            <person name="Koriabine M."/>
            <person name="Cobaugh K."/>
            <person name="Salamov A."/>
            <person name="Yoshinaga Y."/>
            <person name="Ng V."/>
            <person name="Daum C."/>
            <person name="Grigoriev I.V."/>
            <person name="Slininger P.J."/>
            <person name="Dien B.S."/>
            <person name="Jin Y.-S."/>
            <person name="Rao C.V."/>
        </authorList>
    </citation>
    <scope>NUCLEOTIDE SEQUENCE</scope>
    <source>
        <strain evidence="12">NRRL Y-64009</strain>
    </source>
</reference>
<feature type="site" description="Histone H3K4me3 binding" evidence="7">
    <location>
        <position position="502"/>
    </location>
</feature>
<keyword evidence="13" id="KW-1185">Reference proteome</keyword>
<dbReference type="PROSITE" id="PS50016">
    <property type="entry name" value="ZF_PHD_2"/>
    <property type="match status" value="1"/>
</dbReference>
<evidence type="ECO:0000256" key="7">
    <source>
        <dbReference type="PIRSR" id="PIRSR628651-50"/>
    </source>
</evidence>
<protein>
    <recommendedName>
        <fullName evidence="11">PHD-type domain-containing protein</fullName>
    </recommendedName>
</protein>
<evidence type="ECO:0000256" key="3">
    <source>
        <dbReference type="ARBA" id="ARBA00022723"/>
    </source>
</evidence>
<dbReference type="PROSITE" id="PS01359">
    <property type="entry name" value="ZF_PHD_1"/>
    <property type="match status" value="1"/>
</dbReference>
<dbReference type="InterPro" id="IPR013083">
    <property type="entry name" value="Znf_RING/FYVE/PHD"/>
</dbReference>
<proteinExistence type="inferred from homology"/>
<dbReference type="GO" id="GO:0004402">
    <property type="term" value="F:histone acetyltransferase activity"/>
    <property type="evidence" value="ECO:0007669"/>
    <property type="project" value="TreeGrafter"/>
</dbReference>
<sequence length="537" mass="60836">MVDGRDLVADASVGLRSSNAGASAANVVVDSHERVEAAGSAPNPEEIDDDAFAIYSYYISVTDHLPSDIRRSLNLMTSLAQKYTGPANDYESLADVLNNDQYSTIIPILSRLKDVDTNTILRDRRESVREAVRMLQVIRRHYKRLDAEITKMEKAAQVPITSKILQPKAPKVKVGVSAESSVSNPAGADRTANRRKQAVYLKKLRRSNKTISEVQAGQHATSLKPIKKLQEQIIRPGDRLRDSATGSKSKRIERLEAESTSLSAPKLTRHAQRGQPPPAISTRERLRESQPLQSALKESSSNIRQLRHHRPEKRANEYPRNLRNELRDRHPKNKGTDSLVEEPRRPLRASTEMARNFIAESPKAVTTSPLKLPLKNGPEIISESRSLRHRDTPRSQMTTVARSSEPSVRKNSDLSKQQLIISSQKPSVSKKSKDIRRAIIQELHKRKEEKEQHSLKRKAQTEPIQEEKPNKRKINEKTYCICDDVSYGNMIACDNKNCKIEWYHLGCVNLKRPPKGEWICPLCTERRKNRRGRGPER</sequence>
<feature type="region of interest" description="Disordered" evidence="10">
    <location>
        <begin position="176"/>
        <end position="195"/>
    </location>
</feature>
<dbReference type="Proteomes" id="UP001217417">
    <property type="component" value="Unassembled WGS sequence"/>
</dbReference>
<comment type="subcellular location">
    <subcellularLocation>
        <location evidence="1">Nucleus</location>
    </subcellularLocation>
</comment>
<feature type="binding site" evidence="8">
    <location>
        <position position="493"/>
    </location>
    <ligand>
        <name>Zn(2+)</name>
        <dbReference type="ChEBI" id="CHEBI:29105"/>
        <label>2</label>
    </ligand>
</feature>
<evidence type="ECO:0000256" key="2">
    <source>
        <dbReference type="ARBA" id="ARBA00010210"/>
    </source>
</evidence>
<dbReference type="InterPro" id="IPR001965">
    <property type="entry name" value="Znf_PHD"/>
</dbReference>
<keyword evidence="4 9" id="KW-0863">Zinc-finger</keyword>
<dbReference type="InterPro" id="IPR028651">
    <property type="entry name" value="ING_fam"/>
</dbReference>
<comment type="caution">
    <text evidence="12">The sequence shown here is derived from an EMBL/GenBank/DDBJ whole genome shotgun (WGS) entry which is preliminary data.</text>
</comment>
<gene>
    <name evidence="12" type="ORF">POJ06DRAFT_7458</name>
</gene>
<evidence type="ECO:0000256" key="1">
    <source>
        <dbReference type="ARBA" id="ARBA00004123"/>
    </source>
</evidence>
<evidence type="ECO:0000256" key="9">
    <source>
        <dbReference type="PROSITE-ProRule" id="PRU00146"/>
    </source>
</evidence>
<feature type="compositionally biased region" description="Polar residues" evidence="10">
    <location>
        <begin position="394"/>
        <end position="406"/>
    </location>
</feature>
<dbReference type="EMBL" id="JARPMG010000001">
    <property type="protein sequence ID" value="KAJ8103808.1"/>
    <property type="molecule type" value="Genomic_DNA"/>
</dbReference>
<feature type="compositionally biased region" description="Basic and acidic residues" evidence="10">
    <location>
        <begin position="313"/>
        <end position="328"/>
    </location>
</feature>
<dbReference type="RefSeq" id="XP_056047258.1">
    <property type="nucleotide sequence ID" value="XM_056191496.1"/>
</dbReference>